<dbReference type="PANTHER" id="PTHR45735">
    <property type="entry name" value="CLEAVAGE STIMULATION FACTOR SUBUNIT 2"/>
    <property type="match status" value="1"/>
</dbReference>
<sequence length="202" mass="21497">MAARGGAAVFVGNIPFDASEEELQAHLAQVGPVVALRVVTDPETGRLKGYGFCEYRNTETALSAARNLHELEFNGRPLRVSLTDGVAQQVAGGGAPSNLVDAPRHAMLAQTQISQVVLAMTPEQLADLLMSARTYVGQEPHHAHELLSKCPPLAHALVQALNRVNAILSLQSPQQQAAASGQPVGAFPQVRSGQHDGRQYLE</sequence>
<evidence type="ECO:0000256" key="2">
    <source>
        <dbReference type="SAM" id="MobiDB-lite"/>
    </source>
</evidence>
<evidence type="ECO:0000313" key="4">
    <source>
        <dbReference type="EMBL" id="KAG8471140.1"/>
    </source>
</evidence>
<dbReference type="Pfam" id="PF14327">
    <property type="entry name" value="CSTF2_hinge"/>
    <property type="match status" value="1"/>
</dbReference>
<proteinExistence type="predicted"/>
<dbReference type="InterPro" id="IPR025742">
    <property type="entry name" value="CSTF2_hinge"/>
</dbReference>
<comment type="caution">
    <text evidence="4">The sequence shown here is derived from an EMBL/GenBank/DDBJ whole genome shotgun (WGS) entry which is preliminary data.</text>
</comment>
<keyword evidence="5" id="KW-1185">Reference proteome</keyword>
<feature type="compositionally biased region" description="Basic and acidic residues" evidence="2">
    <location>
        <begin position="193"/>
        <end position="202"/>
    </location>
</feature>
<dbReference type="InterPro" id="IPR035979">
    <property type="entry name" value="RBD_domain_sf"/>
</dbReference>
<dbReference type="InterPro" id="IPR012677">
    <property type="entry name" value="Nucleotide-bd_a/b_plait_sf"/>
</dbReference>
<dbReference type="Gene3D" id="1.25.40.630">
    <property type="match status" value="1"/>
</dbReference>
<dbReference type="EMBL" id="JAGTXO010000001">
    <property type="protein sequence ID" value="KAG8471140.1"/>
    <property type="molecule type" value="Genomic_DNA"/>
</dbReference>
<evidence type="ECO:0000256" key="1">
    <source>
        <dbReference type="PROSITE-ProRule" id="PRU00176"/>
    </source>
</evidence>
<dbReference type="AlphaFoldDB" id="A0A8J6CI99"/>
<name>A0A8J6CI99_DIALT</name>
<reference evidence="4" key="1">
    <citation type="submission" date="2021-05" db="EMBL/GenBank/DDBJ databases">
        <title>The genome of the haptophyte Pavlova lutheri (Diacronema luteri, Pavlovales) - a model for lipid biosynthesis in eukaryotic algae.</title>
        <authorList>
            <person name="Hulatt C.J."/>
            <person name="Posewitz M.C."/>
        </authorList>
    </citation>
    <scope>NUCLEOTIDE SEQUENCE</scope>
    <source>
        <strain evidence="4">NIVA-4/92</strain>
    </source>
</reference>
<dbReference type="Proteomes" id="UP000751190">
    <property type="component" value="Unassembled WGS sequence"/>
</dbReference>
<dbReference type="OrthoDB" id="272703at2759"/>
<dbReference type="GO" id="GO:0005847">
    <property type="term" value="C:mRNA cleavage and polyadenylation specificity factor complex"/>
    <property type="evidence" value="ECO:0007669"/>
    <property type="project" value="TreeGrafter"/>
</dbReference>
<dbReference type="SUPFAM" id="SSF54928">
    <property type="entry name" value="RNA-binding domain, RBD"/>
    <property type="match status" value="1"/>
</dbReference>
<dbReference type="OMA" id="VSFRMVY"/>
<dbReference type="PROSITE" id="PS50102">
    <property type="entry name" value="RRM"/>
    <property type="match status" value="1"/>
</dbReference>
<dbReference type="Pfam" id="PF00076">
    <property type="entry name" value="RRM_1"/>
    <property type="match status" value="1"/>
</dbReference>
<dbReference type="CDD" id="cd12398">
    <property type="entry name" value="RRM_CSTF2_RNA15_like"/>
    <property type="match status" value="1"/>
</dbReference>
<dbReference type="GO" id="GO:0003729">
    <property type="term" value="F:mRNA binding"/>
    <property type="evidence" value="ECO:0007669"/>
    <property type="project" value="TreeGrafter"/>
</dbReference>
<accession>A0A8J6CI99</accession>
<feature type="domain" description="RRM" evidence="3">
    <location>
        <begin position="7"/>
        <end position="85"/>
    </location>
</feature>
<feature type="region of interest" description="Disordered" evidence="2">
    <location>
        <begin position="179"/>
        <end position="202"/>
    </location>
</feature>
<gene>
    <name evidence="4" type="ORF">KFE25_009561</name>
</gene>
<dbReference type="Gene3D" id="3.30.70.330">
    <property type="match status" value="1"/>
</dbReference>
<keyword evidence="1" id="KW-0694">RNA-binding</keyword>
<dbReference type="InterPro" id="IPR000504">
    <property type="entry name" value="RRM_dom"/>
</dbReference>
<dbReference type="SMART" id="SM00360">
    <property type="entry name" value="RRM"/>
    <property type="match status" value="1"/>
</dbReference>
<protein>
    <recommendedName>
        <fullName evidence="3">RRM domain-containing protein</fullName>
    </recommendedName>
</protein>
<dbReference type="PANTHER" id="PTHR45735:SF2">
    <property type="entry name" value="CLEAVAGE STIMULATION FACTOR SUBUNIT 2"/>
    <property type="match status" value="1"/>
</dbReference>
<evidence type="ECO:0000259" key="3">
    <source>
        <dbReference type="PROSITE" id="PS50102"/>
    </source>
</evidence>
<evidence type="ECO:0000313" key="5">
    <source>
        <dbReference type="Proteomes" id="UP000751190"/>
    </source>
</evidence>
<organism evidence="4 5">
    <name type="scientific">Diacronema lutheri</name>
    <name type="common">Unicellular marine alga</name>
    <name type="synonym">Monochrysis lutheri</name>
    <dbReference type="NCBI Taxonomy" id="2081491"/>
    <lineage>
        <taxon>Eukaryota</taxon>
        <taxon>Haptista</taxon>
        <taxon>Haptophyta</taxon>
        <taxon>Pavlovophyceae</taxon>
        <taxon>Pavlovales</taxon>
        <taxon>Pavlovaceae</taxon>
        <taxon>Diacronema</taxon>
    </lineage>
</organism>